<accession>A0AAN9S5F3</accession>
<comment type="caution">
    <text evidence="1">The sequence shown here is derived from an EMBL/GenBank/DDBJ whole genome shotgun (WGS) entry which is preliminary data.</text>
</comment>
<protein>
    <submittedName>
        <fullName evidence="1">Uncharacterized protein</fullName>
    </submittedName>
</protein>
<reference evidence="1 2" key="1">
    <citation type="submission" date="2024-01" db="EMBL/GenBank/DDBJ databases">
        <title>The genomes of 5 underutilized Papilionoideae crops provide insights into root nodulation and disease resistanc.</title>
        <authorList>
            <person name="Jiang F."/>
        </authorList>
    </citation>
    <scope>NUCLEOTIDE SEQUENCE [LARGE SCALE GENOMIC DNA]</scope>
    <source>
        <strain evidence="1">DUOXIRENSHENG_FW03</strain>
        <tissue evidence="1">Leaves</tissue>
    </source>
</reference>
<dbReference type="EMBL" id="JAYMYS010000006">
    <property type="protein sequence ID" value="KAK7387948.1"/>
    <property type="molecule type" value="Genomic_DNA"/>
</dbReference>
<dbReference type="AlphaFoldDB" id="A0AAN9S5F3"/>
<proteinExistence type="predicted"/>
<organism evidence="1 2">
    <name type="scientific">Psophocarpus tetragonolobus</name>
    <name type="common">Winged bean</name>
    <name type="synonym">Dolichos tetragonolobus</name>
    <dbReference type="NCBI Taxonomy" id="3891"/>
    <lineage>
        <taxon>Eukaryota</taxon>
        <taxon>Viridiplantae</taxon>
        <taxon>Streptophyta</taxon>
        <taxon>Embryophyta</taxon>
        <taxon>Tracheophyta</taxon>
        <taxon>Spermatophyta</taxon>
        <taxon>Magnoliopsida</taxon>
        <taxon>eudicotyledons</taxon>
        <taxon>Gunneridae</taxon>
        <taxon>Pentapetalae</taxon>
        <taxon>rosids</taxon>
        <taxon>fabids</taxon>
        <taxon>Fabales</taxon>
        <taxon>Fabaceae</taxon>
        <taxon>Papilionoideae</taxon>
        <taxon>50 kb inversion clade</taxon>
        <taxon>NPAAA clade</taxon>
        <taxon>indigoferoid/millettioid clade</taxon>
        <taxon>Phaseoleae</taxon>
        <taxon>Psophocarpus</taxon>
    </lineage>
</organism>
<evidence type="ECO:0000313" key="1">
    <source>
        <dbReference type="EMBL" id="KAK7387948.1"/>
    </source>
</evidence>
<evidence type="ECO:0000313" key="2">
    <source>
        <dbReference type="Proteomes" id="UP001386955"/>
    </source>
</evidence>
<sequence>MTHEPAASDGGNSVDEDVHIGGINIGFPIQESAWGSFLFNFGLNPHRRQLGLHLIRTLGRNGTKSKLLSGGF</sequence>
<name>A0AAN9S5F3_PSOTE</name>
<dbReference type="Proteomes" id="UP001386955">
    <property type="component" value="Unassembled WGS sequence"/>
</dbReference>
<gene>
    <name evidence="1" type="ORF">VNO78_22747</name>
</gene>
<keyword evidence="2" id="KW-1185">Reference proteome</keyword>